<evidence type="ECO:0000313" key="3">
    <source>
        <dbReference type="Proteomes" id="UP000738126"/>
    </source>
</evidence>
<dbReference type="InterPro" id="IPR027268">
    <property type="entry name" value="Peptidase_M4/M1_CTD_sf"/>
</dbReference>
<keyword evidence="3" id="KW-1185">Reference proteome</keyword>
<feature type="chain" id="PRO_5045755565" description="Peptidase M1 membrane alanine aminopeptidase domain-containing protein" evidence="1">
    <location>
        <begin position="25"/>
        <end position="586"/>
    </location>
</feature>
<proteinExistence type="predicted"/>
<gene>
    <name evidence="2" type="ORF">CKO13_11525</name>
</gene>
<sequence length="586" mass="64461">MIGKRISPLALAALLLSALPTAGAAPSPHGALEVELAPGQGRLQGRLELRMPSGEPLSLTLGEGFALEAVEIGAGSVQRLGDQAVNLHPRGPTRAELRWSGAPPADGRDFLDASGALLTAASGWYPQPGPRPMRYSLTVALPARLQAVASGTRLGEQRDAGRRRVAFEHPAPGSRITLVAGEWEKAAAQTAYGSVYTFFPERLAGLSADYLERAGAYLERFGDWIGPPPHGSYAVVAAPLPVGYAFPGFTYIGERVLQLPFIPRTSLPHEVLHEWWGNGVYIDYADGNWAEGLTQYMADYHQARRRGPGEARRMRGDWLRGQAALPAARDYPLRRFRGRRQPRDEIVGYQRAAFLFHTLHRRLGASGFAAALRAFYADNRHRPADWADVREAFTDTAIGRERRPEDIAATLSWFVETTGAPRLRLAAWSAERGGRRGGYRVEAEIAWDEDAYPARIPVVVETADGGRELRRPRLEPGERRRIRIATESRPEALAVDPDFHVYRRLAVGEGVPTLRDLFLARRVRLVSPWPGLEEAARRPLAGRLERGEADAERALLLVGPEPFLRERLAAIGACTFRRTPPAQATA</sequence>
<evidence type="ECO:0008006" key="4">
    <source>
        <dbReference type="Google" id="ProtNLM"/>
    </source>
</evidence>
<evidence type="ECO:0000256" key="1">
    <source>
        <dbReference type="SAM" id="SignalP"/>
    </source>
</evidence>
<keyword evidence="1" id="KW-0732">Signal</keyword>
<name>A0ABS1ED37_9GAMM</name>
<dbReference type="Gene3D" id="1.10.390.10">
    <property type="entry name" value="Neutral Protease Domain 2"/>
    <property type="match status" value="1"/>
</dbReference>
<dbReference type="PANTHER" id="PTHR45726">
    <property type="entry name" value="LEUKOTRIENE A-4 HYDROLASE"/>
    <property type="match status" value="1"/>
</dbReference>
<dbReference type="Proteomes" id="UP000738126">
    <property type="component" value="Unassembled WGS sequence"/>
</dbReference>
<dbReference type="InterPro" id="IPR034015">
    <property type="entry name" value="M1_LTA4H"/>
</dbReference>
<comment type="caution">
    <text evidence="2">The sequence shown here is derived from an EMBL/GenBank/DDBJ whole genome shotgun (WGS) entry which is preliminary data.</text>
</comment>
<reference evidence="2 3" key="1">
    <citation type="journal article" date="2020" name="Microorganisms">
        <title>Osmotic Adaptation and Compatible Solute Biosynthesis of Phototrophic Bacteria as Revealed from Genome Analyses.</title>
        <authorList>
            <person name="Imhoff J.F."/>
            <person name="Rahn T."/>
            <person name="Kunzel S."/>
            <person name="Keller A."/>
            <person name="Neulinger S.C."/>
        </authorList>
    </citation>
    <scope>NUCLEOTIDE SEQUENCE [LARGE SCALE GENOMIC DNA]</scope>
    <source>
        <strain evidence="2 3">DSM 15116</strain>
    </source>
</reference>
<feature type="signal peptide" evidence="1">
    <location>
        <begin position="1"/>
        <end position="24"/>
    </location>
</feature>
<evidence type="ECO:0000313" key="2">
    <source>
        <dbReference type="EMBL" id="MBK1727629.1"/>
    </source>
</evidence>
<dbReference type="EMBL" id="NRSH01000201">
    <property type="protein sequence ID" value="MBK1727629.1"/>
    <property type="molecule type" value="Genomic_DNA"/>
</dbReference>
<dbReference type="PANTHER" id="PTHR45726:SF3">
    <property type="entry name" value="LEUKOTRIENE A-4 HYDROLASE"/>
    <property type="match status" value="1"/>
</dbReference>
<dbReference type="SUPFAM" id="SSF55486">
    <property type="entry name" value="Metalloproteases ('zincins'), catalytic domain"/>
    <property type="match status" value="1"/>
</dbReference>
<accession>A0ABS1ED37</accession>
<dbReference type="RefSeq" id="WP_200261230.1">
    <property type="nucleotide sequence ID" value="NZ_NRSH01000201.1"/>
</dbReference>
<feature type="non-terminal residue" evidence="2">
    <location>
        <position position="586"/>
    </location>
</feature>
<protein>
    <recommendedName>
        <fullName evidence="4">Peptidase M1 membrane alanine aminopeptidase domain-containing protein</fullName>
    </recommendedName>
</protein>
<organism evidence="2 3">
    <name type="scientific">Halorhodospira neutriphila</name>
    <dbReference type="NCBI Taxonomy" id="168379"/>
    <lineage>
        <taxon>Bacteria</taxon>
        <taxon>Pseudomonadati</taxon>
        <taxon>Pseudomonadota</taxon>
        <taxon>Gammaproteobacteria</taxon>
        <taxon>Chromatiales</taxon>
        <taxon>Ectothiorhodospiraceae</taxon>
        <taxon>Halorhodospira</taxon>
    </lineage>
</organism>